<feature type="region of interest" description="Disordered" evidence="1">
    <location>
        <begin position="137"/>
        <end position="166"/>
    </location>
</feature>
<name>A0A1L9T781_9EURO</name>
<feature type="region of interest" description="Disordered" evidence="1">
    <location>
        <begin position="447"/>
        <end position="466"/>
    </location>
</feature>
<dbReference type="InterPro" id="IPR000095">
    <property type="entry name" value="CRIB_dom"/>
</dbReference>
<reference evidence="4" key="1">
    <citation type="journal article" date="2017" name="Genome Biol.">
        <title>Comparative genomics reveals high biological diversity and specific adaptations in the industrially and medically important fungal genus Aspergillus.</title>
        <authorList>
            <person name="de Vries R.P."/>
            <person name="Riley R."/>
            <person name="Wiebenga A."/>
            <person name="Aguilar-Osorio G."/>
            <person name="Amillis S."/>
            <person name="Uchima C.A."/>
            <person name="Anderluh G."/>
            <person name="Asadollahi M."/>
            <person name="Askin M."/>
            <person name="Barry K."/>
            <person name="Battaglia E."/>
            <person name="Bayram O."/>
            <person name="Benocci T."/>
            <person name="Braus-Stromeyer S.A."/>
            <person name="Caldana C."/>
            <person name="Canovas D."/>
            <person name="Cerqueira G.C."/>
            <person name="Chen F."/>
            <person name="Chen W."/>
            <person name="Choi C."/>
            <person name="Clum A."/>
            <person name="Dos Santos R.A."/>
            <person name="Damasio A.R."/>
            <person name="Diallinas G."/>
            <person name="Emri T."/>
            <person name="Fekete E."/>
            <person name="Flipphi M."/>
            <person name="Freyberg S."/>
            <person name="Gallo A."/>
            <person name="Gournas C."/>
            <person name="Habgood R."/>
            <person name="Hainaut M."/>
            <person name="Harispe M.L."/>
            <person name="Henrissat B."/>
            <person name="Hilden K.S."/>
            <person name="Hope R."/>
            <person name="Hossain A."/>
            <person name="Karabika E."/>
            <person name="Karaffa L."/>
            <person name="Karanyi Z."/>
            <person name="Krasevec N."/>
            <person name="Kuo A."/>
            <person name="Kusch H."/>
            <person name="LaButti K."/>
            <person name="Lagendijk E.L."/>
            <person name="Lapidus A."/>
            <person name="Levasseur A."/>
            <person name="Lindquist E."/>
            <person name="Lipzen A."/>
            <person name="Logrieco A.F."/>
            <person name="MacCabe A."/>
            <person name="Maekelae M.R."/>
            <person name="Malavazi I."/>
            <person name="Melin P."/>
            <person name="Meyer V."/>
            <person name="Mielnichuk N."/>
            <person name="Miskei M."/>
            <person name="Molnar A.P."/>
            <person name="Mule G."/>
            <person name="Ngan C.Y."/>
            <person name="Orejas M."/>
            <person name="Orosz E."/>
            <person name="Ouedraogo J.P."/>
            <person name="Overkamp K.M."/>
            <person name="Park H.-S."/>
            <person name="Perrone G."/>
            <person name="Piumi F."/>
            <person name="Punt P.J."/>
            <person name="Ram A.F."/>
            <person name="Ramon A."/>
            <person name="Rauscher S."/>
            <person name="Record E."/>
            <person name="Riano-Pachon D.M."/>
            <person name="Robert V."/>
            <person name="Roehrig J."/>
            <person name="Ruller R."/>
            <person name="Salamov A."/>
            <person name="Salih N.S."/>
            <person name="Samson R.A."/>
            <person name="Sandor E."/>
            <person name="Sanguinetti M."/>
            <person name="Schuetze T."/>
            <person name="Sepcic K."/>
            <person name="Shelest E."/>
            <person name="Sherlock G."/>
            <person name="Sophianopoulou V."/>
            <person name="Squina F.M."/>
            <person name="Sun H."/>
            <person name="Susca A."/>
            <person name="Todd R.B."/>
            <person name="Tsang A."/>
            <person name="Unkles S.E."/>
            <person name="van de Wiele N."/>
            <person name="van Rossen-Uffink D."/>
            <person name="Oliveira J.V."/>
            <person name="Vesth T.C."/>
            <person name="Visser J."/>
            <person name="Yu J.-H."/>
            <person name="Zhou M."/>
            <person name="Andersen M.R."/>
            <person name="Archer D.B."/>
            <person name="Baker S.E."/>
            <person name="Benoit I."/>
            <person name="Brakhage A.A."/>
            <person name="Braus G.H."/>
            <person name="Fischer R."/>
            <person name="Frisvad J.C."/>
            <person name="Goldman G.H."/>
            <person name="Houbraken J."/>
            <person name="Oakley B."/>
            <person name="Pocsi I."/>
            <person name="Scazzocchio C."/>
            <person name="Seiboth B."/>
            <person name="vanKuyk P.A."/>
            <person name="Wortman J."/>
            <person name="Dyer P.S."/>
            <person name="Grigoriev I.V."/>
        </authorList>
    </citation>
    <scope>NUCLEOTIDE SEQUENCE [LARGE SCALE GENOMIC DNA]</scope>
    <source>
        <strain evidence="4">CBS 593.65</strain>
    </source>
</reference>
<accession>A0A1L9T781</accession>
<evidence type="ECO:0000313" key="3">
    <source>
        <dbReference type="EMBL" id="OJJ55299.1"/>
    </source>
</evidence>
<proteinExistence type="predicted"/>
<evidence type="ECO:0000256" key="1">
    <source>
        <dbReference type="SAM" id="MobiDB-lite"/>
    </source>
</evidence>
<dbReference type="Proteomes" id="UP000184356">
    <property type="component" value="Unassembled WGS sequence"/>
</dbReference>
<dbReference type="VEuPathDB" id="FungiDB:ASPSYDRAFT_159021"/>
<gene>
    <name evidence="3" type="ORF">ASPSYDRAFT_159021</name>
</gene>
<feature type="compositionally biased region" description="Basic and acidic residues" evidence="1">
    <location>
        <begin position="265"/>
        <end position="275"/>
    </location>
</feature>
<organism evidence="3 4">
    <name type="scientific">Aspergillus sydowii CBS 593.65</name>
    <dbReference type="NCBI Taxonomy" id="1036612"/>
    <lineage>
        <taxon>Eukaryota</taxon>
        <taxon>Fungi</taxon>
        <taxon>Dikarya</taxon>
        <taxon>Ascomycota</taxon>
        <taxon>Pezizomycotina</taxon>
        <taxon>Eurotiomycetes</taxon>
        <taxon>Eurotiomycetidae</taxon>
        <taxon>Eurotiales</taxon>
        <taxon>Aspergillaceae</taxon>
        <taxon>Aspergillus</taxon>
        <taxon>Aspergillus subgen. Nidulantes</taxon>
    </lineage>
</organism>
<feature type="region of interest" description="Disordered" evidence="1">
    <location>
        <begin position="1"/>
        <end position="113"/>
    </location>
</feature>
<feature type="region of interest" description="Disordered" evidence="1">
    <location>
        <begin position="242"/>
        <end position="313"/>
    </location>
</feature>
<dbReference type="STRING" id="1036612.A0A1L9T781"/>
<dbReference type="RefSeq" id="XP_040699105.1">
    <property type="nucleotide sequence ID" value="XM_040842784.1"/>
</dbReference>
<feature type="compositionally biased region" description="Polar residues" evidence="1">
    <location>
        <begin position="738"/>
        <end position="752"/>
    </location>
</feature>
<dbReference type="PROSITE" id="PS50108">
    <property type="entry name" value="CRIB"/>
    <property type="match status" value="1"/>
</dbReference>
<sequence length="812" mass="88821">MPLSPHFSVSAPRPAAQDLDRPSTGASSSDAPDHSVHMRSRSTAHTQSPKRLSVFSGRSRSNTTTSTSTSISSSRRSPSSSMTSNENASSPFTHEDRAVPAGGARHDRHESVTKSLFLRGSRILRRQGSKVNIVGTPEEQEEMESEKSRFDFSRHHKTRSNDAHEQRKRLISDPFDFHHLTHTSPAQFQSLGKTRENDLVTEFSAIRASQKPVTNLKGIRADDINLRSLSAEDLSHFVIGHDSVYPSPASPPRSPGERSTSPRQLDSRPLRESRIFENFSRPVSRHPRVDVPASPPRASSPRLASSPEIPEPSPRVIDEILDLDSQQQPYPEHTYYTDDDSMPASSPTSLNLEGMIHSTLGHAITTDPNNENMDARTVSALASPISELEDVPEEDEATHWHDSPESGQSDCSRILDSQVSPKTNVAPKSHLSINVAQELSKKFSEALGSPTLPQYSPDRGHTPHDDRATQIALRRQSSAHQKTVHETIYESWDDDIDYCYEHAAESNSDFDWGRASLDESRKDGIAVTVTKSNQSVSSTQPSVSFSDPKYLGTSVLLTPDLDTNASRSAPGSRLATTASSAGYGGEMRIQRDGVLSRPVSSSVLSGALTKHISPDTMYEDYLAADGESDRHFSFCSQSGFQAVEQPVSPRSSFSPISKYNSQESLILSRAASIVRKHRSSVSTTSVPELVHSLASSRDFSTSDLMLPGEQSESVHQDSSSHSSSHRQTKSLAREIESQIMSRPESNNSTDSTKLMGASVHDRAKSTSEVEAAPLVNKAVRPELPPKSANRKKGRTTSYSLFPSPKVPSPANA</sequence>
<feature type="region of interest" description="Disordered" evidence="1">
    <location>
        <begin position="700"/>
        <end position="812"/>
    </location>
</feature>
<protein>
    <recommendedName>
        <fullName evidence="2">CRIB domain-containing protein</fullName>
    </recommendedName>
</protein>
<evidence type="ECO:0000313" key="4">
    <source>
        <dbReference type="Proteomes" id="UP000184356"/>
    </source>
</evidence>
<feature type="domain" description="CRIB" evidence="2">
    <location>
        <begin position="171"/>
        <end position="184"/>
    </location>
</feature>
<feature type="compositionally biased region" description="Basic and acidic residues" evidence="1">
    <location>
        <begin position="145"/>
        <end position="166"/>
    </location>
</feature>
<dbReference type="GeneID" id="63758857"/>
<feature type="compositionally biased region" description="Low complexity" evidence="1">
    <location>
        <begin position="56"/>
        <end position="90"/>
    </location>
</feature>
<dbReference type="EMBL" id="KV878593">
    <property type="protein sequence ID" value="OJJ55299.1"/>
    <property type="molecule type" value="Genomic_DNA"/>
</dbReference>
<feature type="compositionally biased region" description="Low complexity" evidence="1">
    <location>
        <begin position="296"/>
        <end position="307"/>
    </location>
</feature>
<keyword evidence="4" id="KW-1185">Reference proteome</keyword>
<feature type="region of interest" description="Disordered" evidence="1">
    <location>
        <begin position="389"/>
        <end position="412"/>
    </location>
</feature>
<feature type="compositionally biased region" description="Low complexity" evidence="1">
    <location>
        <begin position="710"/>
        <end position="722"/>
    </location>
</feature>
<dbReference type="OrthoDB" id="24581at2759"/>
<dbReference type="AlphaFoldDB" id="A0A1L9T781"/>
<feature type="compositionally biased region" description="Basic and acidic residues" evidence="1">
    <location>
        <begin position="93"/>
        <end position="112"/>
    </location>
</feature>
<evidence type="ECO:0000259" key="2">
    <source>
        <dbReference type="PROSITE" id="PS50108"/>
    </source>
</evidence>